<dbReference type="Pfam" id="PF17820">
    <property type="entry name" value="PDZ_6"/>
    <property type="match status" value="1"/>
</dbReference>
<feature type="domain" description="PDZ" evidence="4">
    <location>
        <begin position="334"/>
        <end position="438"/>
    </location>
</feature>
<gene>
    <name evidence="5" type="ORF">GCM10022236_15970</name>
</gene>
<organism evidence="5 6">
    <name type="scientific">Microlunatus ginsengisoli</name>
    <dbReference type="NCBI Taxonomy" id="363863"/>
    <lineage>
        <taxon>Bacteria</taxon>
        <taxon>Bacillati</taxon>
        <taxon>Actinomycetota</taxon>
        <taxon>Actinomycetes</taxon>
        <taxon>Propionibacteriales</taxon>
        <taxon>Propionibacteriaceae</taxon>
        <taxon>Microlunatus</taxon>
    </lineage>
</organism>
<proteinExistence type="predicted"/>
<dbReference type="PRINTS" id="PR00834">
    <property type="entry name" value="PROTEASES2C"/>
</dbReference>
<evidence type="ECO:0000256" key="2">
    <source>
        <dbReference type="ARBA" id="ARBA00022801"/>
    </source>
</evidence>
<feature type="compositionally biased region" description="Gly residues" evidence="3">
    <location>
        <begin position="105"/>
        <end position="124"/>
    </location>
</feature>
<dbReference type="InterPro" id="IPR033116">
    <property type="entry name" value="TRYPSIN_SER"/>
</dbReference>
<keyword evidence="2" id="KW-0378">Hydrolase</keyword>
<dbReference type="InterPro" id="IPR041489">
    <property type="entry name" value="PDZ_6"/>
</dbReference>
<dbReference type="InterPro" id="IPR001478">
    <property type="entry name" value="PDZ"/>
</dbReference>
<dbReference type="SUPFAM" id="SSF50156">
    <property type="entry name" value="PDZ domain-like"/>
    <property type="match status" value="1"/>
</dbReference>
<dbReference type="PANTHER" id="PTHR43343">
    <property type="entry name" value="PEPTIDASE S12"/>
    <property type="match status" value="1"/>
</dbReference>
<evidence type="ECO:0000313" key="5">
    <source>
        <dbReference type="EMBL" id="GAA3614851.1"/>
    </source>
</evidence>
<dbReference type="InterPro" id="IPR001940">
    <property type="entry name" value="Peptidase_S1C"/>
</dbReference>
<dbReference type="InterPro" id="IPR009003">
    <property type="entry name" value="Peptidase_S1_PA"/>
</dbReference>
<evidence type="ECO:0000256" key="3">
    <source>
        <dbReference type="SAM" id="MobiDB-lite"/>
    </source>
</evidence>
<dbReference type="Gene3D" id="2.40.10.120">
    <property type="match status" value="1"/>
</dbReference>
<dbReference type="Proteomes" id="UP001501490">
    <property type="component" value="Unassembled WGS sequence"/>
</dbReference>
<dbReference type="SMART" id="SM00228">
    <property type="entry name" value="PDZ"/>
    <property type="match status" value="1"/>
</dbReference>
<dbReference type="PROSITE" id="PS00135">
    <property type="entry name" value="TRYPSIN_SER"/>
    <property type="match status" value="1"/>
</dbReference>
<feature type="region of interest" description="Disordered" evidence="3">
    <location>
        <begin position="75"/>
        <end position="129"/>
    </location>
</feature>
<feature type="compositionally biased region" description="Gly residues" evidence="3">
    <location>
        <begin position="78"/>
        <end position="94"/>
    </location>
</feature>
<dbReference type="InterPro" id="IPR051201">
    <property type="entry name" value="Chloro_Bact_Ser_Proteases"/>
</dbReference>
<reference evidence="6" key="1">
    <citation type="journal article" date="2019" name="Int. J. Syst. Evol. Microbiol.">
        <title>The Global Catalogue of Microorganisms (GCM) 10K type strain sequencing project: providing services to taxonomists for standard genome sequencing and annotation.</title>
        <authorList>
            <consortium name="The Broad Institute Genomics Platform"/>
            <consortium name="The Broad Institute Genome Sequencing Center for Infectious Disease"/>
            <person name="Wu L."/>
            <person name="Ma J."/>
        </authorList>
    </citation>
    <scope>NUCLEOTIDE SEQUENCE [LARGE SCALE GENOMIC DNA]</scope>
    <source>
        <strain evidence="6">JCM 16929</strain>
    </source>
</reference>
<protein>
    <recommendedName>
        <fullName evidence="4">PDZ domain-containing protein</fullName>
    </recommendedName>
</protein>
<evidence type="ECO:0000313" key="6">
    <source>
        <dbReference type="Proteomes" id="UP001501490"/>
    </source>
</evidence>
<dbReference type="EMBL" id="BAABAB010000010">
    <property type="protein sequence ID" value="GAA3614851.1"/>
    <property type="molecule type" value="Genomic_DNA"/>
</dbReference>
<dbReference type="Pfam" id="PF13365">
    <property type="entry name" value="Trypsin_2"/>
    <property type="match status" value="1"/>
</dbReference>
<dbReference type="PROSITE" id="PS50106">
    <property type="entry name" value="PDZ"/>
    <property type="match status" value="1"/>
</dbReference>
<dbReference type="InterPro" id="IPR036034">
    <property type="entry name" value="PDZ_sf"/>
</dbReference>
<dbReference type="RefSeq" id="WP_344803164.1">
    <property type="nucleotide sequence ID" value="NZ_BAABAB010000010.1"/>
</dbReference>
<feature type="compositionally biased region" description="Low complexity" evidence="3">
    <location>
        <begin position="95"/>
        <end position="104"/>
    </location>
</feature>
<evidence type="ECO:0000259" key="4">
    <source>
        <dbReference type="PROSITE" id="PS50106"/>
    </source>
</evidence>
<accession>A0ABP6ZP17</accession>
<sequence>MHRFPATAADPATHGGRSRRPLRTVAVGLLASATVIGIAGLPTVASAAVQAHPTQVSSTTQGGTSTVRLADWSQAGWGQDGWGQDGWGQDGWGQGDWSQDQWGQDGSGGSWGDPGTGGSGGSSEGGIAVDSQPATAAEAKGVVLINTKLSYAGAEGAGTGMILTSSGQVLTNYHVVEGATEIVVTVASTGKTYRARVIGHDQTHDIALLQLKNASGLDTVKTDDDSVAVGDAVTAVGNAGGTGSLTAAEGSVTSLSATVTTAAEGTVASETLRSMIETDADVVAGDSGGPLYDDEGEVVGIDTAASTGSEIDGYAIPIKEALAVVAQIRSGDDTSTVQIGAAAFLGVTLIDNSGADSSGADSTQAGGFGGWQGDDSTAEGATIGGVIEGGPAAKAGLAEGDTITAVGSHAVTTADQLKSLLATYAAGDKVKITWTDAAGTTHGKSVTLAASPVA</sequence>
<dbReference type="PANTHER" id="PTHR43343:SF3">
    <property type="entry name" value="PROTEASE DO-LIKE 8, CHLOROPLASTIC"/>
    <property type="match status" value="1"/>
</dbReference>
<evidence type="ECO:0000256" key="1">
    <source>
        <dbReference type="ARBA" id="ARBA00022670"/>
    </source>
</evidence>
<dbReference type="Gene3D" id="2.30.42.10">
    <property type="match status" value="1"/>
</dbReference>
<keyword evidence="1" id="KW-0645">Protease</keyword>
<comment type="caution">
    <text evidence="5">The sequence shown here is derived from an EMBL/GenBank/DDBJ whole genome shotgun (WGS) entry which is preliminary data.</text>
</comment>
<keyword evidence="6" id="KW-1185">Reference proteome</keyword>
<dbReference type="SUPFAM" id="SSF50494">
    <property type="entry name" value="Trypsin-like serine proteases"/>
    <property type="match status" value="1"/>
</dbReference>
<name>A0ABP6ZP17_9ACTN</name>